<protein>
    <recommendedName>
        <fullName evidence="2">histidine kinase</fullName>
        <ecNumber evidence="2">2.7.13.3</ecNumber>
    </recommendedName>
</protein>
<feature type="domain" description="PAS" evidence="9">
    <location>
        <begin position="571"/>
        <end position="643"/>
    </location>
</feature>
<dbReference type="Pfam" id="PF13185">
    <property type="entry name" value="GAF_2"/>
    <property type="match status" value="1"/>
</dbReference>
<dbReference type="SUPFAM" id="SSF55781">
    <property type="entry name" value="GAF domain-like"/>
    <property type="match status" value="1"/>
</dbReference>
<dbReference type="EC" id="2.7.13.3" evidence="2"/>
<dbReference type="SMART" id="SM00065">
    <property type="entry name" value="GAF"/>
    <property type="match status" value="1"/>
</dbReference>
<feature type="domain" description="PAC" evidence="10">
    <location>
        <begin position="946"/>
        <end position="998"/>
    </location>
</feature>
<feature type="domain" description="PAS" evidence="9">
    <location>
        <begin position="334"/>
        <end position="404"/>
    </location>
</feature>
<dbReference type="InterPro" id="IPR000700">
    <property type="entry name" value="PAS-assoc_C"/>
</dbReference>
<feature type="region of interest" description="Disordered" evidence="6">
    <location>
        <begin position="1279"/>
        <end position="1300"/>
    </location>
</feature>
<dbReference type="InterPro" id="IPR013655">
    <property type="entry name" value="PAS_fold_3"/>
</dbReference>
<accession>A0ABX2IEQ2</accession>
<gene>
    <name evidence="11" type="ORF">HJ583_008990</name>
</gene>
<evidence type="ECO:0000256" key="4">
    <source>
        <dbReference type="ARBA" id="ARBA00022679"/>
    </source>
</evidence>
<evidence type="ECO:0000259" key="9">
    <source>
        <dbReference type="PROSITE" id="PS50112"/>
    </source>
</evidence>
<evidence type="ECO:0000256" key="3">
    <source>
        <dbReference type="ARBA" id="ARBA00022553"/>
    </source>
</evidence>
<dbReference type="InterPro" id="IPR013656">
    <property type="entry name" value="PAS_4"/>
</dbReference>
<dbReference type="SUPFAM" id="SSF47384">
    <property type="entry name" value="Homodimeric domain of signal transducing histidine kinase"/>
    <property type="match status" value="1"/>
</dbReference>
<name>A0ABX2IEQ2_9RHOO</name>
<evidence type="ECO:0000256" key="2">
    <source>
        <dbReference type="ARBA" id="ARBA00012438"/>
    </source>
</evidence>
<dbReference type="Gene3D" id="3.30.450.20">
    <property type="entry name" value="PAS domain"/>
    <property type="match status" value="5"/>
</dbReference>
<keyword evidence="7" id="KW-0472">Membrane</keyword>
<evidence type="ECO:0000313" key="12">
    <source>
        <dbReference type="Proteomes" id="UP000778523"/>
    </source>
</evidence>
<evidence type="ECO:0000259" key="10">
    <source>
        <dbReference type="PROSITE" id="PS50113"/>
    </source>
</evidence>
<dbReference type="InterPro" id="IPR005467">
    <property type="entry name" value="His_kinase_dom"/>
</dbReference>
<evidence type="ECO:0000256" key="6">
    <source>
        <dbReference type="SAM" id="MobiDB-lite"/>
    </source>
</evidence>
<dbReference type="NCBIfam" id="TIGR00229">
    <property type="entry name" value="sensory_box"/>
    <property type="match status" value="3"/>
</dbReference>
<evidence type="ECO:0000256" key="5">
    <source>
        <dbReference type="ARBA" id="ARBA00022777"/>
    </source>
</evidence>
<dbReference type="EMBL" id="JABCSC020000002">
    <property type="protein sequence ID" value="NSL55156.1"/>
    <property type="molecule type" value="Genomic_DNA"/>
</dbReference>
<dbReference type="Pfam" id="PF08448">
    <property type="entry name" value="PAS_4"/>
    <property type="match status" value="2"/>
</dbReference>
<dbReference type="PANTHER" id="PTHR43304:SF1">
    <property type="entry name" value="PAC DOMAIN-CONTAINING PROTEIN"/>
    <property type="match status" value="1"/>
</dbReference>
<evidence type="ECO:0000259" key="8">
    <source>
        <dbReference type="PROSITE" id="PS50109"/>
    </source>
</evidence>
<dbReference type="InterPro" id="IPR036097">
    <property type="entry name" value="HisK_dim/P_sf"/>
</dbReference>
<dbReference type="PRINTS" id="PR00344">
    <property type="entry name" value="BCTRLSENSOR"/>
</dbReference>
<dbReference type="Proteomes" id="UP000778523">
    <property type="component" value="Unassembled WGS sequence"/>
</dbReference>
<dbReference type="Gene3D" id="3.30.450.40">
    <property type="match status" value="1"/>
</dbReference>
<dbReference type="InterPro" id="IPR003018">
    <property type="entry name" value="GAF"/>
</dbReference>
<dbReference type="PROSITE" id="PS50112">
    <property type="entry name" value="PAS"/>
    <property type="match status" value="3"/>
</dbReference>
<dbReference type="InterPro" id="IPR004358">
    <property type="entry name" value="Sig_transdc_His_kin-like_C"/>
</dbReference>
<comment type="catalytic activity">
    <reaction evidence="1">
        <text>ATP + protein L-histidine = ADP + protein N-phospho-L-histidine.</text>
        <dbReference type="EC" id="2.7.13.3"/>
    </reaction>
</comment>
<dbReference type="InterPro" id="IPR035965">
    <property type="entry name" value="PAS-like_dom_sf"/>
</dbReference>
<evidence type="ECO:0000256" key="1">
    <source>
        <dbReference type="ARBA" id="ARBA00000085"/>
    </source>
</evidence>
<dbReference type="SMART" id="SM00091">
    <property type="entry name" value="PAS"/>
    <property type="match status" value="4"/>
</dbReference>
<dbReference type="RefSeq" id="WP_170021614.1">
    <property type="nucleotide sequence ID" value="NZ_JABCSC020000002.1"/>
</dbReference>
<dbReference type="CDD" id="cd00082">
    <property type="entry name" value="HisKA"/>
    <property type="match status" value="1"/>
</dbReference>
<feature type="transmembrane region" description="Helical" evidence="7">
    <location>
        <begin position="296"/>
        <end position="315"/>
    </location>
</feature>
<dbReference type="InterPro" id="IPR036890">
    <property type="entry name" value="HATPase_C_sf"/>
</dbReference>
<dbReference type="Gene3D" id="3.30.565.10">
    <property type="entry name" value="Histidine kinase-like ATPase, C-terminal domain"/>
    <property type="match status" value="1"/>
</dbReference>
<dbReference type="InterPro" id="IPR052162">
    <property type="entry name" value="Sensor_kinase/Photoreceptor"/>
</dbReference>
<dbReference type="PANTHER" id="PTHR43304">
    <property type="entry name" value="PHYTOCHROME-LIKE PROTEIN CPH1"/>
    <property type="match status" value="1"/>
</dbReference>
<comment type="caution">
    <text evidence="11">The sequence shown here is derived from an EMBL/GenBank/DDBJ whole genome shotgun (WGS) entry which is preliminary data.</text>
</comment>
<evidence type="ECO:0000313" key="11">
    <source>
        <dbReference type="EMBL" id="NSL55156.1"/>
    </source>
</evidence>
<proteinExistence type="predicted"/>
<evidence type="ECO:0000256" key="7">
    <source>
        <dbReference type="SAM" id="Phobius"/>
    </source>
</evidence>
<dbReference type="Gene3D" id="1.10.287.130">
    <property type="match status" value="1"/>
</dbReference>
<dbReference type="InterPro" id="IPR001610">
    <property type="entry name" value="PAC"/>
</dbReference>
<feature type="domain" description="Histidine kinase" evidence="8">
    <location>
        <begin position="1032"/>
        <end position="1277"/>
    </location>
</feature>
<keyword evidence="3" id="KW-0597">Phosphoprotein</keyword>
<dbReference type="SMART" id="SM00387">
    <property type="entry name" value="HATPase_c"/>
    <property type="match status" value="1"/>
</dbReference>
<dbReference type="CDD" id="cd00130">
    <property type="entry name" value="PAS"/>
    <property type="match status" value="4"/>
</dbReference>
<keyword evidence="5" id="KW-0418">Kinase</keyword>
<dbReference type="PROSITE" id="PS50109">
    <property type="entry name" value="HIS_KIN"/>
    <property type="match status" value="1"/>
</dbReference>
<dbReference type="InterPro" id="IPR003661">
    <property type="entry name" value="HisK_dim/P_dom"/>
</dbReference>
<organism evidence="11 12">
    <name type="scientific">Uliginosibacterium aquaticum</name>
    <dbReference type="NCBI Taxonomy" id="2731212"/>
    <lineage>
        <taxon>Bacteria</taxon>
        <taxon>Pseudomonadati</taxon>
        <taxon>Pseudomonadota</taxon>
        <taxon>Betaproteobacteria</taxon>
        <taxon>Rhodocyclales</taxon>
        <taxon>Zoogloeaceae</taxon>
        <taxon>Uliginosibacterium</taxon>
    </lineage>
</organism>
<dbReference type="PROSITE" id="PS50113">
    <property type="entry name" value="PAC"/>
    <property type="match status" value="1"/>
</dbReference>
<keyword evidence="7" id="KW-1133">Transmembrane helix</keyword>
<dbReference type="SUPFAM" id="SSF55874">
    <property type="entry name" value="ATPase domain of HSP90 chaperone/DNA topoisomerase II/histidine kinase"/>
    <property type="match status" value="1"/>
</dbReference>
<keyword evidence="4" id="KW-0808">Transferase</keyword>
<reference evidence="11 12" key="1">
    <citation type="submission" date="2020-06" db="EMBL/GenBank/DDBJ databases">
        <title>Draft genome of Uliginosibacterium sp. IMCC34675.</title>
        <authorList>
            <person name="Song J."/>
        </authorList>
    </citation>
    <scope>NUCLEOTIDE SEQUENCE [LARGE SCALE GENOMIC DNA]</scope>
    <source>
        <strain evidence="11 12">IMCC34675</strain>
    </source>
</reference>
<keyword evidence="7" id="KW-0812">Transmembrane</keyword>
<feature type="domain" description="PAS" evidence="9">
    <location>
        <begin position="451"/>
        <end position="496"/>
    </location>
</feature>
<dbReference type="InterPro" id="IPR000014">
    <property type="entry name" value="PAS"/>
</dbReference>
<dbReference type="InterPro" id="IPR003594">
    <property type="entry name" value="HATPase_dom"/>
</dbReference>
<sequence length="1300" mass="144868">MSVRQALARMPWPRPGSQVMMAGMVLLALLTFVLVGWHFTYEARSSADSNLAAIAELKAHEIERLLEERRHAAILAASRDLPLAMKVWVGERQQPHADELMRASLNSSLRRLKDASRIDLYDPSGRFLISSAERAPDFASLADAATGEAPQPHFVDLHLSAASGSPRLGFVVALGRDDYLPGFAYIEFDPELTLYPTLAVWPGSQRSGELVLARIDGRQLDYLAPLGAGRIAALSTQARLDELGVELPWPGMTLLTPGRDYRQIEVRRALHDIEDGRWWLAAKIDEQEILAPARLATLYAGLFIAMTTLALLLLAHQNNRFALTRALQRERERHAGLLQAFMNAVPETLLMLKPEGRLELINQTGARRLGGTPEQMIGQDIFRQLSPEIAASRRAALERARDTEEPQRLIDHRQGREFESMIYPLGDGEHVVVIGIDVTERNADARRAQRLQATLQSFIDHLPGTAYVKDHESRVLMANRGFQTLLGIDPASMIGKLSSEIFPGEFGAKIVADDLRVLASGETEALEEEFAGRHYESIKFCIPRDEGPPGLGGVTLDVTARFEALKALREREALFRTVGDNLPESYLYQILTGPGEARSFTYISSGVERIHGITPESVLADGQQLYACVHPEDVAVLADTEIRCQTDCSEFSMELRMRRREGDYGWFIMRSRPQVLDNGQLLWNGVITEITTRRRSQLLIELQARRANALLSMPLKAEVLDEAGFLSFAQDLAEALTASQIAFIHFISEDGRSIELVAWSRNTLTHYCQAVFDKHYPLEKAGIWADAARLQRPVVVNDYPGEPNKRGLPEGHATLQRLITVPVVEEGRVRMLAGVGNKASDYTDTDVESLQLIANEAWRISRKRRIESALRQTAQVVQASPAICFRWRLEEGWPVEFVSDNVRRWGYEPAALVAGEPSFASLIHAEDLARIGEEVGVYLAAGHAEYVQEYRLRCANGEYIWVSDYTTVARDVDGRVCYVDGVLTDISERKAQEAYLADNLRAQEALNRRLEEAHTQLLQAEKLAAIGQLAAGVAHELNNPIGFVHSNLGTLSEYCTALITLCDAYTTLIDEAHPDNPNLAEIRRIKQDQDYNYLRSDIFPLLEESREGLQRVRKIVLDLRDFSRTGEQDWGFADLHRGLDATLNILANELKYKCKVHKAYGRIPEIECVISQLNQVFMNLLVNAAQAIETQGDITITSCMVGEDQVSISIADTGQGIPPEHFKHIFDPFFTTKPIGVGTGLGLSLVFGIVNRHHGRIEVSSEVGQGTTFRILLPIRQPAPAELSESNPSQEAPYEPDPDS</sequence>
<dbReference type="Pfam" id="PF02518">
    <property type="entry name" value="HATPase_c"/>
    <property type="match status" value="1"/>
</dbReference>
<keyword evidence="12" id="KW-1185">Reference proteome</keyword>
<dbReference type="InterPro" id="IPR029016">
    <property type="entry name" value="GAF-like_dom_sf"/>
</dbReference>
<dbReference type="Pfam" id="PF08447">
    <property type="entry name" value="PAS_3"/>
    <property type="match status" value="2"/>
</dbReference>
<dbReference type="SMART" id="SM00086">
    <property type="entry name" value="PAC"/>
    <property type="match status" value="3"/>
</dbReference>
<dbReference type="SUPFAM" id="SSF55785">
    <property type="entry name" value="PYP-like sensor domain (PAS domain)"/>
    <property type="match status" value="4"/>
</dbReference>